<feature type="transmembrane region" description="Helical" evidence="1">
    <location>
        <begin position="6"/>
        <end position="26"/>
    </location>
</feature>
<dbReference type="Proteomes" id="UP000059847">
    <property type="component" value="Chromosome"/>
</dbReference>
<organism evidence="2 3">
    <name type="scientific">Psychrobacter urativorans</name>
    <dbReference type="NCBI Taxonomy" id="45610"/>
    <lineage>
        <taxon>Bacteria</taxon>
        <taxon>Pseudomonadati</taxon>
        <taxon>Pseudomonadota</taxon>
        <taxon>Gammaproteobacteria</taxon>
        <taxon>Moraxellales</taxon>
        <taxon>Moraxellaceae</taxon>
        <taxon>Psychrobacter</taxon>
    </lineage>
</organism>
<evidence type="ECO:0000256" key="1">
    <source>
        <dbReference type="SAM" id="Phobius"/>
    </source>
</evidence>
<reference evidence="2 3" key="1">
    <citation type="submission" date="2015-09" db="EMBL/GenBank/DDBJ databases">
        <title>Complete genome of Psychrobacter urativorans R10.10B.</title>
        <authorList>
            <person name="See-Too W.S."/>
            <person name="Chan K.G."/>
        </authorList>
    </citation>
    <scope>NUCLEOTIDE SEQUENCE [LARGE SCALE GENOMIC DNA]</scope>
    <source>
        <strain evidence="2 3">R10.10B</strain>
    </source>
</reference>
<name>A0A0M5TIS6_9GAMM</name>
<keyword evidence="1" id="KW-1133">Transmembrane helix</keyword>
<dbReference type="AlphaFoldDB" id="A0A0M5TIS6"/>
<evidence type="ECO:0000313" key="2">
    <source>
        <dbReference type="EMBL" id="ALF59450.1"/>
    </source>
</evidence>
<gene>
    <name evidence="2" type="ORF">AOC03_04760</name>
</gene>
<keyword evidence="1" id="KW-0812">Transmembrane</keyword>
<keyword evidence="3" id="KW-1185">Reference proteome</keyword>
<dbReference type="KEGG" id="pur:AOC03_04760"/>
<accession>A0A0M5TIS6</accession>
<evidence type="ECO:0000313" key="3">
    <source>
        <dbReference type="Proteomes" id="UP000059847"/>
    </source>
</evidence>
<sequence length="166" mass="18428">MIKINMFVIFWIALSFFTFLVTMSNIKSHRLSRASASMSRAPNTLSNDKLDIESSFYKADATWHDIIFFHASASGVAIVLLVLIIKGEALFPGTVVFFGALSSIAIFTISMVLLLLAFYFYTISILKLGNTLASIQINGKEIKTMYAIMSVFGYFLVFAILALILV</sequence>
<dbReference type="EMBL" id="CP012678">
    <property type="protein sequence ID" value="ALF59450.1"/>
    <property type="molecule type" value="Genomic_DNA"/>
</dbReference>
<feature type="transmembrane region" description="Helical" evidence="1">
    <location>
        <begin position="66"/>
        <end position="85"/>
    </location>
</feature>
<feature type="transmembrane region" description="Helical" evidence="1">
    <location>
        <begin position="144"/>
        <end position="165"/>
    </location>
</feature>
<keyword evidence="1" id="KW-0472">Membrane</keyword>
<protein>
    <submittedName>
        <fullName evidence="2">Uncharacterized protein</fullName>
    </submittedName>
</protein>
<feature type="transmembrane region" description="Helical" evidence="1">
    <location>
        <begin position="97"/>
        <end position="123"/>
    </location>
</feature>
<proteinExistence type="predicted"/>